<dbReference type="Proteomes" id="UP000639772">
    <property type="component" value="Unassembled WGS sequence"/>
</dbReference>
<protein>
    <recommendedName>
        <fullName evidence="4">RING/U-box superfamily protein</fullName>
    </recommendedName>
</protein>
<dbReference type="PANTHER" id="PTHR46798:SF19">
    <property type="entry name" value="OS09G0511500 PROTEIN"/>
    <property type="match status" value="1"/>
</dbReference>
<evidence type="ECO:0000256" key="1">
    <source>
        <dbReference type="SAM" id="MobiDB-lite"/>
    </source>
</evidence>
<reference evidence="2 3" key="1">
    <citation type="journal article" date="2020" name="Nat. Food">
        <title>A phased Vanilla planifolia genome enables genetic improvement of flavour and production.</title>
        <authorList>
            <person name="Hasing T."/>
            <person name="Tang H."/>
            <person name="Brym M."/>
            <person name="Khazi F."/>
            <person name="Huang T."/>
            <person name="Chambers A.H."/>
        </authorList>
    </citation>
    <scope>NUCLEOTIDE SEQUENCE [LARGE SCALE GENOMIC DNA]</scope>
    <source>
        <tissue evidence="2">Leaf</tissue>
    </source>
</reference>
<dbReference type="InterPro" id="IPR044274">
    <property type="entry name" value="RFI2"/>
</dbReference>
<gene>
    <name evidence="2" type="ORF">HPP92_025030</name>
</gene>
<organism evidence="2 3">
    <name type="scientific">Vanilla planifolia</name>
    <name type="common">Vanilla</name>
    <dbReference type="NCBI Taxonomy" id="51239"/>
    <lineage>
        <taxon>Eukaryota</taxon>
        <taxon>Viridiplantae</taxon>
        <taxon>Streptophyta</taxon>
        <taxon>Embryophyta</taxon>
        <taxon>Tracheophyta</taxon>
        <taxon>Spermatophyta</taxon>
        <taxon>Magnoliopsida</taxon>
        <taxon>Liliopsida</taxon>
        <taxon>Asparagales</taxon>
        <taxon>Orchidaceae</taxon>
        <taxon>Vanilloideae</taxon>
        <taxon>Vanilleae</taxon>
        <taxon>Vanilla</taxon>
    </lineage>
</organism>
<feature type="region of interest" description="Disordered" evidence="1">
    <location>
        <begin position="515"/>
        <end position="548"/>
    </location>
</feature>
<dbReference type="CDD" id="cd16448">
    <property type="entry name" value="RING-H2"/>
    <property type="match status" value="1"/>
</dbReference>
<feature type="region of interest" description="Disordered" evidence="1">
    <location>
        <begin position="431"/>
        <end position="455"/>
    </location>
</feature>
<dbReference type="EMBL" id="JADCNM010000014">
    <property type="protein sequence ID" value="KAG0453726.1"/>
    <property type="molecule type" value="Genomic_DNA"/>
</dbReference>
<name>A0A835PH42_VANPL</name>
<feature type="compositionally biased region" description="Pro residues" evidence="1">
    <location>
        <begin position="537"/>
        <end position="548"/>
    </location>
</feature>
<dbReference type="PANTHER" id="PTHR46798">
    <property type="entry name" value="OS09G0511500 PROTEIN"/>
    <property type="match status" value="1"/>
</dbReference>
<comment type="caution">
    <text evidence="2">The sequence shown here is derived from an EMBL/GenBank/DDBJ whole genome shotgun (WGS) entry which is preliminary data.</text>
</comment>
<proteinExistence type="predicted"/>
<feature type="compositionally biased region" description="Polar residues" evidence="1">
    <location>
        <begin position="519"/>
        <end position="529"/>
    </location>
</feature>
<accession>A0A835PH42</accession>
<feature type="region of interest" description="Disordered" evidence="1">
    <location>
        <begin position="300"/>
        <end position="328"/>
    </location>
</feature>
<feature type="compositionally biased region" description="Polar residues" evidence="1">
    <location>
        <begin position="300"/>
        <end position="312"/>
    </location>
</feature>
<dbReference type="SUPFAM" id="SSF57850">
    <property type="entry name" value="RING/U-box"/>
    <property type="match status" value="1"/>
</dbReference>
<sequence>MGSRNIKGSMKDFEAADVMDLEKPDLPDERKGSAWPSCSICLELVLDQAKRSTAKLQCGHEFHLGDDFLPLITELLHFFESFNRMLERGSTFFLVYLLSIFNRDLHQYNLEEPFFEHHQLVLNSAPERYFDGYEVKEVENKKGMQDGHGNCGFYNSSAASFSSAVAANQTEEFHQEIKFCDCIGSAFNAKGAMQCPNCRKVENGRWLFANGNHSSSDFDLDGWITEDIYDLSYSELPLGFQWCPFGGFTQLASLLDDIESHSNSYHETLGNSTFGDHSTASGSTHVCPYLAMHGFPQTSHSAPFNSSDSVPENPSFHRHSTGLSGQPSSELLNPHSFSPMELQNLNWQQQQQTPLSMSMVGSSDQPTSQYGLRLARTDTNNQQRPGTFVHSHPLLHGSIAARSGSNVLAGSMAPVVMGEVRAHPRGHGAHIYHQPMSSSSRWTAPISPLRRPRPRGVTVISTSNSTDTGFHGLSVSNPTGPSLQDSARHFDSFYGWGREGLAPLWIPLDGDSPWWGPFNPNQAPQSGSFLQRGAARRPPPPPPPPPYM</sequence>
<dbReference type="GO" id="GO:0004842">
    <property type="term" value="F:ubiquitin-protein transferase activity"/>
    <property type="evidence" value="ECO:0007669"/>
    <property type="project" value="InterPro"/>
</dbReference>
<evidence type="ECO:0008006" key="4">
    <source>
        <dbReference type="Google" id="ProtNLM"/>
    </source>
</evidence>
<dbReference type="OrthoDB" id="8062037at2759"/>
<evidence type="ECO:0000313" key="2">
    <source>
        <dbReference type="EMBL" id="KAG0453726.1"/>
    </source>
</evidence>
<evidence type="ECO:0000313" key="3">
    <source>
        <dbReference type="Proteomes" id="UP000639772"/>
    </source>
</evidence>
<dbReference type="AlphaFoldDB" id="A0A835PH42"/>